<organism evidence="2 3">
    <name type="scientific">Tanacetum coccineum</name>
    <dbReference type="NCBI Taxonomy" id="301880"/>
    <lineage>
        <taxon>Eukaryota</taxon>
        <taxon>Viridiplantae</taxon>
        <taxon>Streptophyta</taxon>
        <taxon>Embryophyta</taxon>
        <taxon>Tracheophyta</taxon>
        <taxon>Spermatophyta</taxon>
        <taxon>Magnoliopsida</taxon>
        <taxon>eudicotyledons</taxon>
        <taxon>Gunneridae</taxon>
        <taxon>Pentapetalae</taxon>
        <taxon>asterids</taxon>
        <taxon>campanulids</taxon>
        <taxon>Asterales</taxon>
        <taxon>Asteraceae</taxon>
        <taxon>Asteroideae</taxon>
        <taxon>Anthemideae</taxon>
        <taxon>Anthemidinae</taxon>
        <taxon>Tanacetum</taxon>
    </lineage>
</organism>
<comment type="caution">
    <text evidence="2">The sequence shown here is derived from an EMBL/GenBank/DDBJ whole genome shotgun (WGS) entry which is preliminary data.</text>
</comment>
<dbReference type="InterPro" id="IPR052343">
    <property type="entry name" value="Retrotransposon-Effector_Assoc"/>
</dbReference>
<evidence type="ECO:0000259" key="1">
    <source>
        <dbReference type="Pfam" id="PF00078"/>
    </source>
</evidence>
<protein>
    <recommendedName>
        <fullName evidence="1">Reverse transcriptase domain-containing protein</fullName>
    </recommendedName>
</protein>
<reference evidence="2" key="1">
    <citation type="journal article" date="2022" name="Int. J. Mol. Sci.">
        <title>Draft Genome of Tanacetum Coccineum: Genomic Comparison of Closely Related Tanacetum-Family Plants.</title>
        <authorList>
            <person name="Yamashiro T."/>
            <person name="Shiraishi A."/>
            <person name="Nakayama K."/>
            <person name="Satake H."/>
        </authorList>
    </citation>
    <scope>NUCLEOTIDE SEQUENCE</scope>
</reference>
<evidence type="ECO:0000313" key="2">
    <source>
        <dbReference type="EMBL" id="GJS65356.1"/>
    </source>
</evidence>
<dbReference type="PANTHER" id="PTHR46890:SF48">
    <property type="entry name" value="RNA-DIRECTED DNA POLYMERASE"/>
    <property type="match status" value="1"/>
</dbReference>
<name>A0ABQ4XKH9_9ASTR</name>
<evidence type="ECO:0000313" key="3">
    <source>
        <dbReference type="Proteomes" id="UP001151760"/>
    </source>
</evidence>
<gene>
    <name evidence="2" type="ORF">Tco_0679920</name>
</gene>
<dbReference type="InterPro" id="IPR000477">
    <property type="entry name" value="RT_dom"/>
</dbReference>
<dbReference type="Pfam" id="PF00078">
    <property type="entry name" value="RVT_1"/>
    <property type="match status" value="1"/>
</dbReference>
<dbReference type="Proteomes" id="UP001151760">
    <property type="component" value="Unassembled WGS sequence"/>
</dbReference>
<reference evidence="2" key="2">
    <citation type="submission" date="2022-01" db="EMBL/GenBank/DDBJ databases">
        <authorList>
            <person name="Yamashiro T."/>
            <person name="Shiraishi A."/>
            <person name="Satake H."/>
            <person name="Nakayama K."/>
        </authorList>
    </citation>
    <scope>NUCLEOTIDE SEQUENCE</scope>
</reference>
<proteinExistence type="predicted"/>
<keyword evidence="3" id="KW-1185">Reference proteome</keyword>
<sequence length="518" mass="59488">MIQNQNPKPRDLVESNKVKKIDQRGRVLEIAMLEREKGFLEIDREDIGKELKIIYVYVLFCSRIILGWNLDIVNVVVVLFDAQVMHQTLVYFGRLHCLSLSADEKSIGSSIVYTGMRDFQECVEAIEVTNVNSSRLRFTWNQKPKGEDGILKKIDRIMANLDFYESFVGASACFQPYRVSDHSSAILRIPMSSNQKLRPFKFFNILVDNPKFKDVVANGWNVSMSGFWMFRIVKRLKMLKKPLRKLLFDQGNDNMKQPQAFNEASLLEERFLIQKAKVEWLKLDDANTAYFHKVVKSQATRNRIDAVTDNNGVNVEEEQVSMAFIDHYLGFLGQKGNTSNFNSEDLFCKQLTMDVTTHMVRDISNQEIHNAMFAMGDIKALGPDGYTAAFFKGAWDNIVVDVIKAIKEFFINGVLLKELNHITLALIPKVPTPLKNNDYRPISCCNVLYKCISRIISNRMKDSLKDLVSLNQSAFVPGRRISDNILLTQELMHKYHLDRGMSRCAFKVDIQKAYDTVD</sequence>
<dbReference type="InterPro" id="IPR043502">
    <property type="entry name" value="DNA/RNA_pol_sf"/>
</dbReference>
<accession>A0ABQ4XKH9</accession>
<dbReference type="CDD" id="cd01650">
    <property type="entry name" value="RT_nLTR_like"/>
    <property type="match status" value="1"/>
</dbReference>
<dbReference type="EMBL" id="BQNB010009571">
    <property type="protein sequence ID" value="GJS65356.1"/>
    <property type="molecule type" value="Genomic_DNA"/>
</dbReference>
<dbReference type="PANTHER" id="PTHR46890">
    <property type="entry name" value="NON-LTR RETROLELEMENT REVERSE TRANSCRIPTASE-LIKE PROTEIN-RELATED"/>
    <property type="match status" value="1"/>
</dbReference>
<dbReference type="SUPFAM" id="SSF56672">
    <property type="entry name" value="DNA/RNA polymerases"/>
    <property type="match status" value="1"/>
</dbReference>
<feature type="domain" description="Reverse transcriptase" evidence="1">
    <location>
        <begin position="436"/>
        <end position="518"/>
    </location>
</feature>